<dbReference type="InterPro" id="IPR044650">
    <property type="entry name" value="SRFR1-like"/>
</dbReference>
<reference evidence="3 4" key="2">
    <citation type="submission" date="2017-10" db="EMBL/GenBank/DDBJ databases">
        <authorList>
            <person name="Banno H."/>
            <person name="Chua N.-H."/>
        </authorList>
    </citation>
    <scope>NUCLEOTIDE SEQUENCE [LARGE SCALE GENOMIC DNA]</scope>
    <source>
        <strain evidence="3 4">JK626</strain>
    </source>
</reference>
<organism evidence="3 4">
    <name type="scientific">Pseudobutyrivibrio ruminis</name>
    <dbReference type="NCBI Taxonomy" id="46206"/>
    <lineage>
        <taxon>Bacteria</taxon>
        <taxon>Bacillati</taxon>
        <taxon>Bacillota</taxon>
        <taxon>Clostridia</taxon>
        <taxon>Lachnospirales</taxon>
        <taxon>Lachnospiraceae</taxon>
        <taxon>Pseudobutyrivibrio</taxon>
    </lineage>
</organism>
<dbReference type="AlphaFoldDB" id="A0A2G3DX99"/>
<dbReference type="InterPro" id="IPR011990">
    <property type="entry name" value="TPR-like_helical_dom_sf"/>
</dbReference>
<dbReference type="PANTHER" id="PTHR44749">
    <property type="entry name" value="SUPPRESSOR OF RPS4-RLD 1"/>
    <property type="match status" value="1"/>
</dbReference>
<dbReference type="PROSITE" id="PS51257">
    <property type="entry name" value="PROKAR_LIPOPROTEIN"/>
    <property type="match status" value="1"/>
</dbReference>
<evidence type="ECO:0000313" key="3">
    <source>
        <dbReference type="EMBL" id="PHU35677.1"/>
    </source>
</evidence>
<keyword evidence="2" id="KW-0732">Signal</keyword>
<dbReference type="Pfam" id="PF13174">
    <property type="entry name" value="TPR_6"/>
    <property type="match status" value="2"/>
</dbReference>
<evidence type="ECO:0000313" key="4">
    <source>
        <dbReference type="Proteomes" id="UP000225889"/>
    </source>
</evidence>
<dbReference type="RefSeq" id="WP_099391456.1">
    <property type="nucleotide sequence ID" value="NZ_PDYF01000008.1"/>
</dbReference>
<gene>
    <name evidence="3" type="ORF">CSX01_03495</name>
</gene>
<feature type="repeat" description="TPR" evidence="1">
    <location>
        <begin position="101"/>
        <end position="134"/>
    </location>
</feature>
<feature type="signal peptide" evidence="2">
    <location>
        <begin position="1"/>
        <end position="20"/>
    </location>
</feature>
<dbReference type="PANTHER" id="PTHR44749:SF1">
    <property type="entry name" value="TETRATRICOPEPTIDE-LIKE HELICAL DOMAIN-CONTAINING PROTEIN"/>
    <property type="match status" value="1"/>
</dbReference>
<protein>
    <submittedName>
        <fullName evidence="3">Uncharacterized protein</fullName>
    </submittedName>
</protein>
<feature type="chain" id="PRO_5039122257" evidence="2">
    <location>
        <begin position="21"/>
        <end position="317"/>
    </location>
</feature>
<dbReference type="EMBL" id="PDYF01000008">
    <property type="protein sequence ID" value="PHU35677.1"/>
    <property type="molecule type" value="Genomic_DNA"/>
</dbReference>
<proteinExistence type="predicted"/>
<sequence>MKKKLLVIGLSLYIAATMVACGGHSQKEIDLRDQGVEALDAGDYDTAIKLFDKALSCSIGKVTDLEIDINYYKAAAQFKSGDFEGAAATYEALIKYDGDNYEPYFLRGSIYASEGEVGKAILDYDKAVEVDKKNYLLYIEIYENLDSLGYTDQGKVYLNNALQISDKSAEAGYYKGRINYMLGQTSQAQELLQKAVDKDIVEARLYLAKIYQDQGDYDKAQKLLEEYAKSEDVTSEALATLGDIEMANGNYENALGYYEAGLSLKSIDNMPDLLKGQVSALEHLGRFTEACDALTQYLESYPNDEVAKKELIFLQTR</sequence>
<dbReference type="Pfam" id="PF13432">
    <property type="entry name" value="TPR_16"/>
    <property type="match status" value="2"/>
</dbReference>
<dbReference type="Gene3D" id="1.25.40.10">
    <property type="entry name" value="Tetratricopeptide repeat domain"/>
    <property type="match status" value="2"/>
</dbReference>
<evidence type="ECO:0000256" key="1">
    <source>
        <dbReference type="PROSITE-ProRule" id="PRU00339"/>
    </source>
</evidence>
<dbReference type="GO" id="GO:0045892">
    <property type="term" value="P:negative regulation of DNA-templated transcription"/>
    <property type="evidence" value="ECO:0007669"/>
    <property type="project" value="InterPro"/>
</dbReference>
<accession>A0A2G3DX99</accession>
<keyword evidence="1" id="KW-0802">TPR repeat</keyword>
<dbReference type="SMART" id="SM00028">
    <property type="entry name" value="TPR"/>
    <property type="match status" value="6"/>
</dbReference>
<feature type="repeat" description="TPR" evidence="1">
    <location>
        <begin position="235"/>
        <end position="268"/>
    </location>
</feature>
<reference evidence="3 4" key="1">
    <citation type="submission" date="2017-10" db="EMBL/GenBank/DDBJ databases">
        <title>Resolving the taxonomy of Roseburia spp., Eubacterium rectale and Agathobacter spp. through phylogenomic analysis.</title>
        <authorList>
            <person name="Sheridan P.O."/>
            <person name="Walker A.W."/>
            <person name="Duncan S.H."/>
            <person name="Scott K.P."/>
            <person name="Toole P.W.O."/>
            <person name="Luis P."/>
            <person name="Flint H.J."/>
        </authorList>
    </citation>
    <scope>NUCLEOTIDE SEQUENCE [LARGE SCALE GENOMIC DNA]</scope>
    <source>
        <strain evidence="3 4">JK626</strain>
    </source>
</reference>
<dbReference type="PROSITE" id="PS50005">
    <property type="entry name" value="TPR"/>
    <property type="match status" value="2"/>
</dbReference>
<name>A0A2G3DX99_9FIRM</name>
<evidence type="ECO:0000256" key="2">
    <source>
        <dbReference type="SAM" id="SignalP"/>
    </source>
</evidence>
<dbReference type="InterPro" id="IPR019734">
    <property type="entry name" value="TPR_rpt"/>
</dbReference>
<dbReference type="SUPFAM" id="SSF48452">
    <property type="entry name" value="TPR-like"/>
    <property type="match status" value="2"/>
</dbReference>
<comment type="caution">
    <text evidence="3">The sequence shown here is derived from an EMBL/GenBank/DDBJ whole genome shotgun (WGS) entry which is preliminary data.</text>
</comment>
<dbReference type="Proteomes" id="UP000225889">
    <property type="component" value="Unassembled WGS sequence"/>
</dbReference>